<accession>A0ABQ7R2R4</accession>
<evidence type="ECO:0008006" key="4">
    <source>
        <dbReference type="Google" id="ProtNLM"/>
    </source>
</evidence>
<keyword evidence="3" id="KW-1185">Reference proteome</keyword>
<evidence type="ECO:0000313" key="2">
    <source>
        <dbReference type="EMBL" id="KAG7311580.1"/>
    </source>
</evidence>
<gene>
    <name evidence="2" type="ORF">JYU34_002628</name>
</gene>
<evidence type="ECO:0000256" key="1">
    <source>
        <dbReference type="SAM" id="MobiDB-lite"/>
    </source>
</evidence>
<name>A0ABQ7R2R4_PLUXY</name>
<evidence type="ECO:0000313" key="3">
    <source>
        <dbReference type="Proteomes" id="UP000823941"/>
    </source>
</evidence>
<sequence>MEEPPGAGSPGGGDRASPPNLKRGRDNDEEESLQSTRDYSDMYIPYTKPNYKRVFPDVSTGSGSGEYLVFVESTKAGERLGNKNPLMLATLFRNEIKGVTNIKRINASKIGVTFSQTNTANNFLKNESFLQKYEMKAFIPARSVEKIGVLRFVPTNISNEELFRKLQSSLEIVAVRRFTRKVNGEVKPFNSVSVTFLANSLPEAVYLDIFRFQVHEYVAPLLQCFKCFKFNHGAKICKSAQRCSICAGDHHYLECKNEAVKCINCSGEHLAISRDCPIKQTKIHELKNKTYASAMKNNKNDNIFQNYGKDFPAPRARNPKYASSMKAPAAATPAAKTILKTNENITEKSKVHERETIQNKTKTILSNENLINEILSNEIVLKGLIAALVAIGNGGRTITTTVIKEILTKTLKNE</sequence>
<proteinExistence type="predicted"/>
<dbReference type="EMBL" id="JAHIBW010000004">
    <property type="protein sequence ID" value="KAG7311580.1"/>
    <property type="molecule type" value="Genomic_DNA"/>
</dbReference>
<protein>
    <recommendedName>
        <fullName evidence="4">Gag-like protein</fullName>
    </recommendedName>
</protein>
<organism evidence="2 3">
    <name type="scientific">Plutella xylostella</name>
    <name type="common">Diamondback moth</name>
    <name type="synonym">Plutella maculipennis</name>
    <dbReference type="NCBI Taxonomy" id="51655"/>
    <lineage>
        <taxon>Eukaryota</taxon>
        <taxon>Metazoa</taxon>
        <taxon>Ecdysozoa</taxon>
        <taxon>Arthropoda</taxon>
        <taxon>Hexapoda</taxon>
        <taxon>Insecta</taxon>
        <taxon>Pterygota</taxon>
        <taxon>Neoptera</taxon>
        <taxon>Endopterygota</taxon>
        <taxon>Lepidoptera</taxon>
        <taxon>Glossata</taxon>
        <taxon>Ditrysia</taxon>
        <taxon>Yponomeutoidea</taxon>
        <taxon>Plutellidae</taxon>
        <taxon>Plutella</taxon>
    </lineage>
</organism>
<reference evidence="2 3" key="1">
    <citation type="submission" date="2021-06" db="EMBL/GenBank/DDBJ databases">
        <title>A haploid diamondback moth (Plutella xylostella L.) genome assembly resolves 31 chromosomes and identifies a diamide resistance mutation.</title>
        <authorList>
            <person name="Ward C.M."/>
            <person name="Perry K.D."/>
            <person name="Baker G."/>
            <person name="Powis K."/>
            <person name="Heckel D.G."/>
            <person name="Baxter S.W."/>
        </authorList>
    </citation>
    <scope>NUCLEOTIDE SEQUENCE [LARGE SCALE GENOMIC DNA]</scope>
    <source>
        <strain evidence="2 3">LV</strain>
        <tissue evidence="2">Single pupa</tissue>
    </source>
</reference>
<comment type="caution">
    <text evidence="2">The sequence shown here is derived from an EMBL/GenBank/DDBJ whole genome shotgun (WGS) entry which is preliminary data.</text>
</comment>
<dbReference type="Proteomes" id="UP000823941">
    <property type="component" value="Chromosome 4"/>
</dbReference>
<feature type="region of interest" description="Disordered" evidence="1">
    <location>
        <begin position="1"/>
        <end position="39"/>
    </location>
</feature>